<reference evidence="5 6" key="1">
    <citation type="submission" date="2017-09" db="EMBL/GenBank/DDBJ databases">
        <title>Depth-based differentiation of microbial function through sediment-hosted aquifers and enrichment of novel symbionts in the deep terrestrial subsurface.</title>
        <authorList>
            <person name="Probst A.J."/>
            <person name="Ladd B."/>
            <person name="Jarett J.K."/>
            <person name="Geller-Mcgrath D.E."/>
            <person name="Sieber C.M."/>
            <person name="Emerson J.B."/>
            <person name="Anantharaman K."/>
            <person name="Thomas B.C."/>
            <person name="Malmstrom R."/>
            <person name="Stieglmeier M."/>
            <person name="Klingl A."/>
            <person name="Woyke T."/>
            <person name="Ryan C.M."/>
            <person name="Banfield J.F."/>
        </authorList>
    </citation>
    <scope>NUCLEOTIDE SEQUENCE [LARGE SCALE GENOMIC DNA]</scope>
    <source>
        <strain evidence="5">CG23_combo_of_CG06-09_8_20_14_all_39_25</strain>
    </source>
</reference>
<keyword evidence="2" id="KW-0408">Iron</keyword>
<dbReference type="EMBL" id="PCRN01000083">
    <property type="protein sequence ID" value="PIP22101.1"/>
    <property type="molecule type" value="Genomic_DNA"/>
</dbReference>
<protein>
    <submittedName>
        <fullName evidence="5">Ferredoxin</fullName>
    </submittedName>
</protein>
<dbReference type="GO" id="GO:0046872">
    <property type="term" value="F:metal ion binding"/>
    <property type="evidence" value="ECO:0007669"/>
    <property type="project" value="UniProtKB-KW"/>
</dbReference>
<name>A0A2G9YUC9_9BACT</name>
<gene>
    <name evidence="5" type="ORF">COX38_02460</name>
</gene>
<organism evidence="5 6">
    <name type="scientific">Candidatus Nealsonbacteria bacterium CG23_combo_of_CG06-09_8_20_14_all_39_25</name>
    <dbReference type="NCBI Taxonomy" id="1974723"/>
    <lineage>
        <taxon>Bacteria</taxon>
        <taxon>Candidatus Nealsoniibacteriota</taxon>
    </lineage>
</organism>
<accession>A0A2G9YUC9</accession>
<dbReference type="InterPro" id="IPR017896">
    <property type="entry name" value="4Fe4S_Fe-S-bd"/>
</dbReference>
<proteinExistence type="predicted"/>
<keyword evidence="3" id="KW-0411">Iron-sulfur</keyword>
<evidence type="ECO:0000256" key="1">
    <source>
        <dbReference type="ARBA" id="ARBA00022723"/>
    </source>
</evidence>
<evidence type="ECO:0000259" key="4">
    <source>
        <dbReference type="PROSITE" id="PS51379"/>
    </source>
</evidence>
<keyword evidence="1" id="KW-0479">Metal-binding</keyword>
<dbReference type="Gene3D" id="3.30.70.20">
    <property type="match status" value="1"/>
</dbReference>
<dbReference type="PROSITE" id="PS00198">
    <property type="entry name" value="4FE4S_FER_1"/>
    <property type="match status" value="1"/>
</dbReference>
<evidence type="ECO:0000256" key="3">
    <source>
        <dbReference type="ARBA" id="ARBA00023014"/>
    </source>
</evidence>
<sequence>MYKVNKEKCIGCQVCVQTCPEATKIADDGKAEVVNSKKLEECGGESVCPIGAIEKTEK</sequence>
<dbReference type="SUPFAM" id="SSF54862">
    <property type="entry name" value="4Fe-4S ferredoxins"/>
    <property type="match status" value="1"/>
</dbReference>
<evidence type="ECO:0000313" key="6">
    <source>
        <dbReference type="Proteomes" id="UP000229054"/>
    </source>
</evidence>
<feature type="domain" description="4Fe-4S ferredoxin-type" evidence="4">
    <location>
        <begin position="1"/>
        <end position="28"/>
    </location>
</feature>
<evidence type="ECO:0000313" key="5">
    <source>
        <dbReference type="EMBL" id="PIP22101.1"/>
    </source>
</evidence>
<comment type="caution">
    <text evidence="5">The sequence shown here is derived from an EMBL/GenBank/DDBJ whole genome shotgun (WGS) entry which is preliminary data.</text>
</comment>
<evidence type="ECO:0000256" key="2">
    <source>
        <dbReference type="ARBA" id="ARBA00023004"/>
    </source>
</evidence>
<dbReference type="InterPro" id="IPR017900">
    <property type="entry name" value="4Fe4S_Fe_S_CS"/>
</dbReference>
<dbReference type="Proteomes" id="UP000229054">
    <property type="component" value="Unassembled WGS sequence"/>
</dbReference>
<dbReference type="AlphaFoldDB" id="A0A2G9YUC9"/>
<dbReference type="Pfam" id="PF00037">
    <property type="entry name" value="Fer4"/>
    <property type="match status" value="1"/>
</dbReference>
<dbReference type="GO" id="GO:0051536">
    <property type="term" value="F:iron-sulfur cluster binding"/>
    <property type="evidence" value="ECO:0007669"/>
    <property type="project" value="UniProtKB-KW"/>
</dbReference>
<dbReference type="PROSITE" id="PS51379">
    <property type="entry name" value="4FE4S_FER_2"/>
    <property type="match status" value="1"/>
</dbReference>